<evidence type="ECO:0000256" key="5">
    <source>
        <dbReference type="PROSITE-ProRule" id="PRU01240"/>
    </source>
</evidence>
<feature type="domain" description="Peptidase S8/S53" evidence="8">
    <location>
        <begin position="141"/>
        <end position="533"/>
    </location>
</feature>
<dbReference type="PANTHER" id="PTHR43806:SF66">
    <property type="entry name" value="SERIN ENDOPEPTIDASE"/>
    <property type="match status" value="1"/>
</dbReference>
<organism evidence="9 10">
    <name type="scientific">Apiospora saccharicola</name>
    <dbReference type="NCBI Taxonomy" id="335842"/>
    <lineage>
        <taxon>Eukaryota</taxon>
        <taxon>Fungi</taxon>
        <taxon>Dikarya</taxon>
        <taxon>Ascomycota</taxon>
        <taxon>Pezizomycotina</taxon>
        <taxon>Sordariomycetes</taxon>
        <taxon>Xylariomycetidae</taxon>
        <taxon>Amphisphaeriales</taxon>
        <taxon>Apiosporaceae</taxon>
        <taxon>Apiospora</taxon>
    </lineage>
</organism>
<proteinExistence type="inferred from homology"/>
<dbReference type="InterPro" id="IPR036852">
    <property type="entry name" value="Peptidase_S8/S53_dom_sf"/>
</dbReference>
<dbReference type="EMBL" id="JAQQWM010000004">
    <property type="protein sequence ID" value="KAK8068281.1"/>
    <property type="molecule type" value="Genomic_DNA"/>
</dbReference>
<keyword evidence="2 5" id="KW-0645">Protease</keyword>
<evidence type="ECO:0000313" key="9">
    <source>
        <dbReference type="EMBL" id="KAK8068281.1"/>
    </source>
</evidence>
<sequence>MHARAIKSVLATFVLGASCATPSSGTPEPAGAESAPGISGQYIVEYVKGASVARDLSNNAVKVIKSFDSTLFTGAAIELGSKDDVASYASAPHVANIWPNRKVKLEKPVTSQSFSEDVQAVEYTTHRATGVDMLHKAGVLGKGAKVGVVDTGVWYKHPALGGGFGPGFKVEGGWDFVGDVDIDSDAKQPDADPISLPEIGHGTHVAGIVAAVSDNFVGVAPNATLYAYKVTGNGEGSDDAALIDAFLRAEKEGMDVITASFGSSAGWADSAWAVVASRVVEAGVIVTFSAGNGGDNGAFMGTAAGSSPGSLAVASVQAMRAPAAPYKLTYTSDGESSTTISGYVGDDTFPATVKDWPIFEVTSSSPDVDPGCEVFPADTPKKTNSIALVPRSQGCNYSVKQRNLLAIGVEYVLFYNDGRAIVPPTNTLPGSTLGVITAEAGAAILKALRANATVTADFSYAGGEVAVPDAIGNTPNTFSGWAATYDLQLKPDVAAPGGNIFSTWSDGKYMVQSGTSMSTPYIAGIAALYVSVFGGRKERGAEVSKDFHRRVVASGSSMPWTDKTATNPDFIAPPVQMGSGLVDAVRTLYANTTLDNTRFHLNDTANFQPTHDLTITNHGVEAITYDFTLEPAAGFEIQDPYIAMWGTWGIKKFVDMVPMHLVPDVELPEAITLAAGETRKVAVTFANPESKGWNATVIPLYSGKVKVAGSNGERLSVQYMGVASSLYENKRVFQKGYPISLGGVNWKNIDDDSSYVILTPPFLNILPKVQLRPQGRSLQLPDPNQHVRLGRARAALGHLRLRLGRVPMDVPPTVGANGFVGPAAQWTGTKSDLTTLDLTDLAVVKAHIMETPVRFISRNGLALRDSYLYRWAGHMGNGSVVAPGNYTMRVAASRPLADLSKVEGWEVWRREITVVG</sequence>
<dbReference type="Pfam" id="PF00082">
    <property type="entry name" value="Peptidase_S8"/>
    <property type="match status" value="1"/>
</dbReference>
<evidence type="ECO:0000259" key="8">
    <source>
        <dbReference type="Pfam" id="PF00082"/>
    </source>
</evidence>
<evidence type="ECO:0000256" key="3">
    <source>
        <dbReference type="ARBA" id="ARBA00022801"/>
    </source>
</evidence>
<feature type="active site" description="Charge relay system" evidence="5">
    <location>
        <position position="150"/>
    </location>
</feature>
<dbReference type="InterPro" id="IPR034187">
    <property type="entry name" value="Peptidases_S8_5"/>
</dbReference>
<feature type="signal peptide" evidence="7">
    <location>
        <begin position="1"/>
        <end position="25"/>
    </location>
</feature>
<dbReference type="PROSITE" id="PS00136">
    <property type="entry name" value="SUBTILASE_ASP"/>
    <property type="match status" value="1"/>
</dbReference>
<keyword evidence="10" id="KW-1185">Reference proteome</keyword>
<feature type="chain" id="PRO_5047010888" description="Peptidase S8/S53 domain-containing protein" evidence="7">
    <location>
        <begin position="26"/>
        <end position="916"/>
    </location>
</feature>
<comment type="similarity">
    <text evidence="1 5 6">Belongs to the peptidase S8 family.</text>
</comment>
<dbReference type="InterPro" id="IPR023828">
    <property type="entry name" value="Peptidase_S8_Ser-AS"/>
</dbReference>
<dbReference type="PROSITE" id="PS00137">
    <property type="entry name" value="SUBTILASE_HIS"/>
    <property type="match status" value="1"/>
</dbReference>
<dbReference type="InterPro" id="IPR000209">
    <property type="entry name" value="Peptidase_S8/S53_dom"/>
</dbReference>
<dbReference type="InterPro" id="IPR015500">
    <property type="entry name" value="Peptidase_S8_subtilisin-rel"/>
</dbReference>
<dbReference type="SUPFAM" id="SSF52743">
    <property type="entry name" value="Subtilisin-like"/>
    <property type="match status" value="1"/>
</dbReference>
<dbReference type="InterPro" id="IPR023827">
    <property type="entry name" value="Peptidase_S8_Asp-AS"/>
</dbReference>
<evidence type="ECO:0000313" key="10">
    <source>
        <dbReference type="Proteomes" id="UP001446871"/>
    </source>
</evidence>
<dbReference type="PRINTS" id="PR00723">
    <property type="entry name" value="SUBTILISIN"/>
</dbReference>
<evidence type="ECO:0000256" key="1">
    <source>
        <dbReference type="ARBA" id="ARBA00011073"/>
    </source>
</evidence>
<gene>
    <name evidence="9" type="ORF">PG996_007393</name>
</gene>
<dbReference type="PANTHER" id="PTHR43806">
    <property type="entry name" value="PEPTIDASE S8"/>
    <property type="match status" value="1"/>
</dbReference>
<dbReference type="CDD" id="cd07489">
    <property type="entry name" value="Peptidases_S8_5"/>
    <property type="match status" value="1"/>
</dbReference>
<keyword evidence="4 5" id="KW-0720">Serine protease</keyword>
<name>A0ABR1VAP8_9PEZI</name>
<feature type="active site" description="Charge relay system" evidence="5">
    <location>
        <position position="201"/>
    </location>
</feature>
<dbReference type="InterPro" id="IPR022398">
    <property type="entry name" value="Peptidase_S8_His-AS"/>
</dbReference>
<protein>
    <recommendedName>
        <fullName evidence="8">Peptidase S8/S53 domain-containing protein</fullName>
    </recommendedName>
</protein>
<dbReference type="Proteomes" id="UP001446871">
    <property type="component" value="Unassembled WGS sequence"/>
</dbReference>
<evidence type="ECO:0000256" key="6">
    <source>
        <dbReference type="RuleBase" id="RU003355"/>
    </source>
</evidence>
<reference evidence="9 10" key="1">
    <citation type="submission" date="2023-01" db="EMBL/GenBank/DDBJ databases">
        <title>Analysis of 21 Apiospora genomes using comparative genomics revels a genus with tremendous synthesis potential of carbohydrate active enzymes and secondary metabolites.</title>
        <authorList>
            <person name="Sorensen T."/>
        </authorList>
    </citation>
    <scope>NUCLEOTIDE SEQUENCE [LARGE SCALE GENOMIC DNA]</scope>
    <source>
        <strain evidence="9 10">CBS 83171</strain>
    </source>
</reference>
<comment type="caution">
    <text evidence="9">The sequence shown here is derived from an EMBL/GenBank/DDBJ whole genome shotgun (WGS) entry which is preliminary data.</text>
</comment>
<keyword evidence="7" id="KW-0732">Signal</keyword>
<accession>A0ABR1VAP8</accession>
<evidence type="ECO:0000256" key="7">
    <source>
        <dbReference type="SAM" id="SignalP"/>
    </source>
</evidence>
<evidence type="ECO:0000256" key="2">
    <source>
        <dbReference type="ARBA" id="ARBA00022670"/>
    </source>
</evidence>
<dbReference type="PROSITE" id="PS51257">
    <property type="entry name" value="PROKAR_LIPOPROTEIN"/>
    <property type="match status" value="1"/>
</dbReference>
<dbReference type="PROSITE" id="PS00138">
    <property type="entry name" value="SUBTILASE_SER"/>
    <property type="match status" value="1"/>
</dbReference>
<dbReference type="PROSITE" id="PS51892">
    <property type="entry name" value="SUBTILASE"/>
    <property type="match status" value="1"/>
</dbReference>
<dbReference type="Gene3D" id="3.40.50.200">
    <property type="entry name" value="Peptidase S8/S53 domain"/>
    <property type="match status" value="2"/>
</dbReference>
<keyword evidence="3 5" id="KW-0378">Hydrolase</keyword>
<dbReference type="InterPro" id="IPR050131">
    <property type="entry name" value="Peptidase_S8_subtilisin-like"/>
</dbReference>
<feature type="active site" description="Charge relay system" evidence="5">
    <location>
        <position position="516"/>
    </location>
</feature>
<evidence type="ECO:0000256" key="4">
    <source>
        <dbReference type="ARBA" id="ARBA00022825"/>
    </source>
</evidence>